<feature type="region of interest" description="Disordered" evidence="4">
    <location>
        <begin position="343"/>
        <end position="373"/>
    </location>
</feature>
<dbReference type="Proteomes" id="UP000243081">
    <property type="component" value="Unassembled WGS sequence"/>
</dbReference>
<feature type="compositionally biased region" description="Low complexity" evidence="4">
    <location>
        <begin position="67"/>
        <end position="76"/>
    </location>
</feature>
<dbReference type="InterPro" id="IPR019487">
    <property type="entry name" value="RAM_signalling_pathway_SOG2"/>
</dbReference>
<evidence type="ECO:0000313" key="5">
    <source>
        <dbReference type="EMBL" id="OAR00219.1"/>
    </source>
</evidence>
<feature type="region of interest" description="Disordered" evidence="4">
    <location>
        <begin position="1"/>
        <end position="79"/>
    </location>
</feature>
<keyword evidence="6" id="KW-1185">Reference proteome</keyword>
<evidence type="ECO:0008006" key="7">
    <source>
        <dbReference type="Google" id="ProtNLM"/>
    </source>
</evidence>
<keyword evidence="1" id="KW-0433">Leucine-rich repeat</keyword>
<dbReference type="EMBL" id="LUKN01001789">
    <property type="protein sequence ID" value="OAR00219.1"/>
    <property type="molecule type" value="Genomic_DNA"/>
</dbReference>
<organism evidence="5 6">
    <name type="scientific">Cordyceps confragosa</name>
    <name type="common">Lecanicillium lecanii</name>
    <dbReference type="NCBI Taxonomy" id="2714763"/>
    <lineage>
        <taxon>Eukaryota</taxon>
        <taxon>Fungi</taxon>
        <taxon>Dikarya</taxon>
        <taxon>Ascomycota</taxon>
        <taxon>Pezizomycotina</taxon>
        <taxon>Sordariomycetes</taxon>
        <taxon>Hypocreomycetidae</taxon>
        <taxon>Hypocreales</taxon>
        <taxon>Cordycipitaceae</taxon>
        <taxon>Akanthomyces</taxon>
    </lineage>
</organism>
<dbReference type="SUPFAM" id="SSF52058">
    <property type="entry name" value="L domain-like"/>
    <property type="match status" value="1"/>
</dbReference>
<dbReference type="PROSITE" id="PS51450">
    <property type="entry name" value="LRR"/>
    <property type="match status" value="1"/>
</dbReference>
<keyword evidence="2" id="KW-0677">Repeat</keyword>
<comment type="caution">
    <text evidence="5">The sequence shown here is derived from an EMBL/GenBank/DDBJ whole genome shotgun (WGS) entry which is preliminary data.</text>
</comment>
<feature type="compositionally biased region" description="Low complexity" evidence="4">
    <location>
        <begin position="15"/>
        <end position="32"/>
    </location>
</feature>
<dbReference type="Gene3D" id="3.80.10.10">
    <property type="entry name" value="Ribonuclease Inhibitor"/>
    <property type="match status" value="1"/>
</dbReference>
<feature type="compositionally biased region" description="Low complexity" evidence="4">
    <location>
        <begin position="948"/>
        <end position="961"/>
    </location>
</feature>
<dbReference type="GO" id="GO:0005737">
    <property type="term" value="C:cytoplasm"/>
    <property type="evidence" value="ECO:0007669"/>
    <property type="project" value="TreeGrafter"/>
</dbReference>
<dbReference type="OrthoDB" id="1394818at2759"/>
<feature type="region of interest" description="Disordered" evidence="4">
    <location>
        <begin position="937"/>
        <end position="971"/>
    </location>
</feature>
<dbReference type="SMART" id="SM00369">
    <property type="entry name" value="LRR_TYP"/>
    <property type="match status" value="3"/>
</dbReference>
<evidence type="ECO:0000256" key="3">
    <source>
        <dbReference type="SAM" id="Coils"/>
    </source>
</evidence>
<feature type="coiled-coil region" evidence="3">
    <location>
        <begin position="536"/>
        <end position="566"/>
    </location>
</feature>
<dbReference type="OMA" id="NVHRACQ"/>
<protein>
    <recommendedName>
        <fullName evidence="7">RAM signaling network component</fullName>
    </recommendedName>
</protein>
<sequence length="971" mass="106258">MERPDRTDRPPPPTTASTTAPTGTTSTSSSAGVRGLPENPAQGRRPVPNSAATSNGTTPPPPPPIPTGTNAPPNGNLSVSRALTPAQVIGLAHDAMRMALESEGQTVEASTVGTGLKSGVTVDLSRKNIQKLPEEVVDIVKDELERFVQISSFARVHWLIQTRLALSHNQLSALPARFSECTSLRYLNIRGNLIKEFPMTVCLARNLCDLTSLEILDLGRNQLRSLPNEIGKLTSLKVLSVPKNHIRELPLCLADMVSLQVLKFEGNPISFPSKDALQLQAASPSNEARETEVTEVAVTAHIKRFMRHFALSGRMEAEGTGDESSENAETPRYPLKRAASGRFPIKVNGSDPPDIRSPNPGARAPPIPSRSHYRGLSQQSTAIRRPSVMPLTIGNVNERLRSNSESLLRPDRSDGRNRRMGIVSKKTSELDTLEETETNNKFSHYRGLSHGSAMQETPAGTKSPATPTDSLLQRPIYVRRLSVLPERRRESKVYDPVIEASKGILYSVFQIHPMIQMLMTLTNDGSAKRSSLEIVFYNTNSHVEELEQEIQKYENAILEEDEYNTKDNQNVHRACQTLVSAYGHVCTLLADNIDTFVNNGDARYIRSLLMLLYNSIMELRVTLCSVSSQSGPATSQVQYESNSDTIKPYTQNGQPQSVSMERNGQQRSRQGTARHSPANSSSSQDHHGPYMSGPRRPNGHMANDQMGQMSHMAPPQAAAYNAAEDDMQFERILISLQRSADIVLQVLPNFSMQLTGRLRNAAQQRAPEGALRDLKGLISICNDTVQQSEVLKNQIGASKRKDPSLRTQPGFGVLCRNFFSSWASTAGMIKELTKRLPLPPDTRVRLRPIQQMIKDTSNLIVQSPWQHLIRVPGNPGMYPSGIMSPSNVPITPQSAALGPAMQATVPVTPQSASFARAFHGNVFDRADALMANPGISISRSGPMNRGHSNLSSLSSISSISSDGAPTPSSNY</sequence>
<dbReference type="InterPro" id="IPR050216">
    <property type="entry name" value="LRR_domain-containing"/>
</dbReference>
<evidence type="ECO:0000313" key="6">
    <source>
        <dbReference type="Proteomes" id="UP000243081"/>
    </source>
</evidence>
<keyword evidence="3" id="KW-0175">Coiled coil</keyword>
<dbReference type="PANTHER" id="PTHR48051:SF1">
    <property type="entry name" value="RAS SUPPRESSOR PROTEIN 1"/>
    <property type="match status" value="1"/>
</dbReference>
<name>A0A179IET8_CORDF</name>
<dbReference type="Pfam" id="PF13855">
    <property type="entry name" value="LRR_8"/>
    <property type="match status" value="1"/>
</dbReference>
<dbReference type="Pfam" id="PF10428">
    <property type="entry name" value="SOG2"/>
    <property type="match status" value="1"/>
</dbReference>
<dbReference type="InterPro" id="IPR003591">
    <property type="entry name" value="Leu-rich_rpt_typical-subtyp"/>
</dbReference>
<proteinExistence type="predicted"/>
<evidence type="ECO:0000256" key="2">
    <source>
        <dbReference type="ARBA" id="ARBA00022737"/>
    </source>
</evidence>
<dbReference type="InterPro" id="IPR032675">
    <property type="entry name" value="LRR_dom_sf"/>
</dbReference>
<gene>
    <name evidence="5" type="ORF">LLEC1_04510</name>
</gene>
<evidence type="ECO:0000256" key="1">
    <source>
        <dbReference type="ARBA" id="ARBA00022614"/>
    </source>
</evidence>
<evidence type="ECO:0000256" key="4">
    <source>
        <dbReference type="SAM" id="MobiDB-lite"/>
    </source>
</evidence>
<feature type="compositionally biased region" description="Polar residues" evidence="4">
    <location>
        <begin position="629"/>
        <end position="683"/>
    </location>
</feature>
<reference evidence="5 6" key="1">
    <citation type="submission" date="2016-03" db="EMBL/GenBank/DDBJ databases">
        <title>Fine-scale spatial genetic structure of a fungal parasite of coffee scale insects.</title>
        <authorList>
            <person name="Jackson D."/>
            <person name="Zemenick K.A."/>
            <person name="Malloure B."/>
            <person name="Quandt C.A."/>
            <person name="James T.Y."/>
        </authorList>
    </citation>
    <scope>NUCLEOTIDE SEQUENCE [LARGE SCALE GENOMIC DNA]</scope>
    <source>
        <strain evidence="5 6">UM487</strain>
    </source>
</reference>
<dbReference type="PANTHER" id="PTHR48051">
    <property type="match status" value="1"/>
</dbReference>
<feature type="region of interest" description="Disordered" evidence="4">
    <location>
        <begin position="629"/>
        <end position="707"/>
    </location>
</feature>
<dbReference type="AlphaFoldDB" id="A0A179IET8"/>
<dbReference type="InterPro" id="IPR001611">
    <property type="entry name" value="Leu-rich_rpt"/>
</dbReference>
<accession>A0A179IET8</accession>